<dbReference type="Pfam" id="PF07729">
    <property type="entry name" value="FCD"/>
    <property type="match status" value="1"/>
</dbReference>
<evidence type="ECO:0000256" key="3">
    <source>
        <dbReference type="ARBA" id="ARBA00023163"/>
    </source>
</evidence>
<dbReference type="SMART" id="SM00345">
    <property type="entry name" value="HTH_GNTR"/>
    <property type="match status" value="1"/>
</dbReference>
<dbReference type="OrthoDB" id="3289286at2"/>
<dbReference type="Proteomes" id="UP000256486">
    <property type="component" value="Unassembled WGS sequence"/>
</dbReference>
<sequence>MLIFVTEPTQTPSQTEHIYAQLRQSILALDVTPGARLTERGLEADLSASRTPVRAALMRLESEGLVQRDGRGWMVAPIDLGEVESLLELREAVECAAARLAIQHASDDDLEALDELLRSFDPRDSQEAGHRMGTDFHVELVRLSDNPFMVASTVSSMTRLSRTRWLEVRTEKSRALAVSEHRAIVGALKARDADEATRLVALHIENTKERLSISLDEERSKSLRARGFVVLRGLGRAAE</sequence>
<dbReference type="PANTHER" id="PTHR43537">
    <property type="entry name" value="TRANSCRIPTIONAL REGULATOR, GNTR FAMILY"/>
    <property type="match status" value="1"/>
</dbReference>
<feature type="domain" description="HTH gntR-type" evidence="4">
    <location>
        <begin position="12"/>
        <end position="78"/>
    </location>
</feature>
<evidence type="ECO:0000259" key="4">
    <source>
        <dbReference type="PROSITE" id="PS50949"/>
    </source>
</evidence>
<evidence type="ECO:0000256" key="1">
    <source>
        <dbReference type="ARBA" id="ARBA00023015"/>
    </source>
</evidence>
<evidence type="ECO:0000313" key="6">
    <source>
        <dbReference type="Proteomes" id="UP000256486"/>
    </source>
</evidence>
<dbReference type="GO" id="GO:0003700">
    <property type="term" value="F:DNA-binding transcription factor activity"/>
    <property type="evidence" value="ECO:0007669"/>
    <property type="project" value="InterPro"/>
</dbReference>
<keyword evidence="2" id="KW-0238">DNA-binding</keyword>
<dbReference type="AlphaFoldDB" id="A0A3E0VFR5"/>
<protein>
    <submittedName>
        <fullName evidence="5">GntR family transcriptional regulator</fullName>
    </submittedName>
</protein>
<dbReference type="Gene3D" id="1.10.10.10">
    <property type="entry name" value="Winged helix-like DNA-binding domain superfamily/Winged helix DNA-binding domain"/>
    <property type="match status" value="1"/>
</dbReference>
<keyword evidence="6" id="KW-1185">Reference proteome</keyword>
<dbReference type="Pfam" id="PF00392">
    <property type="entry name" value="GntR"/>
    <property type="match status" value="1"/>
</dbReference>
<accession>A0A3E0VFR5</accession>
<dbReference type="PROSITE" id="PS50949">
    <property type="entry name" value="HTH_GNTR"/>
    <property type="match status" value="1"/>
</dbReference>
<comment type="caution">
    <text evidence="5">The sequence shown here is derived from an EMBL/GenBank/DDBJ whole genome shotgun (WGS) entry which is preliminary data.</text>
</comment>
<dbReference type="InterPro" id="IPR011711">
    <property type="entry name" value="GntR_C"/>
</dbReference>
<proteinExistence type="predicted"/>
<dbReference type="SUPFAM" id="SSF48008">
    <property type="entry name" value="GntR ligand-binding domain-like"/>
    <property type="match status" value="1"/>
</dbReference>
<dbReference type="InterPro" id="IPR008920">
    <property type="entry name" value="TF_FadR/GntR_C"/>
</dbReference>
<dbReference type="InterPro" id="IPR036390">
    <property type="entry name" value="WH_DNA-bd_sf"/>
</dbReference>
<dbReference type="SMART" id="SM00895">
    <property type="entry name" value="FCD"/>
    <property type="match status" value="1"/>
</dbReference>
<reference evidence="5 6" key="1">
    <citation type="submission" date="2017-04" db="EMBL/GenBank/DDBJ databases">
        <title>Comparative genome analysis of Subtercola boreus.</title>
        <authorList>
            <person name="Cho Y.-J."/>
            <person name="Cho A."/>
            <person name="Kim O.-S."/>
            <person name="Lee J.-I."/>
        </authorList>
    </citation>
    <scope>NUCLEOTIDE SEQUENCE [LARGE SCALE GENOMIC DNA]</scope>
    <source>
        <strain evidence="5 6">K300</strain>
    </source>
</reference>
<keyword evidence="1" id="KW-0805">Transcription regulation</keyword>
<dbReference type="InterPro" id="IPR000524">
    <property type="entry name" value="Tscrpt_reg_HTH_GntR"/>
</dbReference>
<gene>
    <name evidence="5" type="ORF">B7R54_05560</name>
</gene>
<dbReference type="SUPFAM" id="SSF46785">
    <property type="entry name" value="Winged helix' DNA-binding domain"/>
    <property type="match status" value="1"/>
</dbReference>
<organism evidence="5 6">
    <name type="scientific">Subtercola boreus</name>
    <dbReference type="NCBI Taxonomy" id="120213"/>
    <lineage>
        <taxon>Bacteria</taxon>
        <taxon>Bacillati</taxon>
        <taxon>Actinomycetota</taxon>
        <taxon>Actinomycetes</taxon>
        <taxon>Micrococcales</taxon>
        <taxon>Microbacteriaceae</taxon>
        <taxon>Subtercola</taxon>
    </lineage>
</organism>
<dbReference type="PANTHER" id="PTHR43537:SF45">
    <property type="entry name" value="GNTR FAMILY REGULATORY PROTEIN"/>
    <property type="match status" value="1"/>
</dbReference>
<dbReference type="Gene3D" id="1.20.120.530">
    <property type="entry name" value="GntR ligand-binding domain-like"/>
    <property type="match status" value="1"/>
</dbReference>
<dbReference type="EMBL" id="NBWZ01000001">
    <property type="protein sequence ID" value="RFA08752.1"/>
    <property type="molecule type" value="Genomic_DNA"/>
</dbReference>
<evidence type="ECO:0000256" key="2">
    <source>
        <dbReference type="ARBA" id="ARBA00023125"/>
    </source>
</evidence>
<keyword evidence="3" id="KW-0804">Transcription</keyword>
<dbReference type="InterPro" id="IPR036388">
    <property type="entry name" value="WH-like_DNA-bd_sf"/>
</dbReference>
<dbReference type="GO" id="GO:0003677">
    <property type="term" value="F:DNA binding"/>
    <property type="evidence" value="ECO:0007669"/>
    <property type="project" value="UniProtKB-KW"/>
</dbReference>
<name>A0A3E0VFR5_9MICO</name>
<evidence type="ECO:0000313" key="5">
    <source>
        <dbReference type="EMBL" id="RFA08752.1"/>
    </source>
</evidence>